<name>A0A6N7PKD4_9BACT</name>
<feature type="region of interest" description="Disordered" evidence="1">
    <location>
        <begin position="94"/>
        <end position="133"/>
    </location>
</feature>
<evidence type="ECO:0000313" key="3">
    <source>
        <dbReference type="Proteomes" id="UP000440224"/>
    </source>
</evidence>
<reference evidence="2 3" key="1">
    <citation type="submission" date="2019-10" db="EMBL/GenBank/DDBJ databases">
        <title>A soil myxobacterium in the family Polyangiaceae.</title>
        <authorList>
            <person name="Li Y."/>
            <person name="Wang J."/>
        </authorList>
    </citation>
    <scope>NUCLEOTIDE SEQUENCE [LARGE SCALE GENOMIC DNA]</scope>
    <source>
        <strain evidence="2 3">DSM 14734</strain>
    </source>
</reference>
<sequence>MFRIDSRRAGWYALDYDGLHTCGKTEPQRYFHFDYIFSPIPPDQIIPIYQGKWYGENVEFWIMDHREDHGEGPDCIETTLSARTADRQTIATIPIRVERTDKKAAPKAEGAKEPNEPNAPKESTPDAPSPKAP</sequence>
<keyword evidence="3" id="KW-1185">Reference proteome</keyword>
<dbReference type="RefSeq" id="WP_153817567.1">
    <property type="nucleotide sequence ID" value="NZ_WJIE01000001.1"/>
</dbReference>
<comment type="caution">
    <text evidence="2">The sequence shown here is derived from an EMBL/GenBank/DDBJ whole genome shotgun (WGS) entry which is preliminary data.</text>
</comment>
<evidence type="ECO:0000313" key="2">
    <source>
        <dbReference type="EMBL" id="MRG90680.1"/>
    </source>
</evidence>
<feature type="compositionally biased region" description="Basic and acidic residues" evidence="1">
    <location>
        <begin position="96"/>
        <end position="115"/>
    </location>
</feature>
<proteinExistence type="predicted"/>
<dbReference type="AlphaFoldDB" id="A0A6N7PKD4"/>
<evidence type="ECO:0000256" key="1">
    <source>
        <dbReference type="SAM" id="MobiDB-lite"/>
    </source>
</evidence>
<dbReference type="EMBL" id="WJIE01000001">
    <property type="protein sequence ID" value="MRG90680.1"/>
    <property type="molecule type" value="Genomic_DNA"/>
</dbReference>
<dbReference type="Proteomes" id="UP000440224">
    <property type="component" value="Unassembled WGS sequence"/>
</dbReference>
<organism evidence="2 3">
    <name type="scientific">Polyangium spumosum</name>
    <dbReference type="NCBI Taxonomy" id="889282"/>
    <lineage>
        <taxon>Bacteria</taxon>
        <taxon>Pseudomonadati</taxon>
        <taxon>Myxococcota</taxon>
        <taxon>Polyangia</taxon>
        <taxon>Polyangiales</taxon>
        <taxon>Polyangiaceae</taxon>
        <taxon>Polyangium</taxon>
    </lineage>
</organism>
<gene>
    <name evidence="2" type="ORF">GF068_01895</name>
</gene>
<accession>A0A6N7PKD4</accession>
<protein>
    <submittedName>
        <fullName evidence="2">Uncharacterized protein</fullName>
    </submittedName>
</protein>